<sequence>MGERSLSRIILYIKVRISLALSQALAQQRFWHFASHRQLILLALPMILSNITTPLIGMVDTAVLGHMGSSHYLAGAAIASLILTQTYWLCGFIRMSSTGLSAQAKGEQSNESKSRVFWQSCSVALVIGIAIWAAQTPLLALGIHFAQPEAQLLSVIQQYFSVRILGAPAALVNLAIIGWLIGQQKTKHVLYIQVFANLLNAGLSILLVFVFDAGVKGVALASVAAEYSIFLLGVWVAARGMGLQMPRWDLWRWSALAQLMSLNGYSFVRNLALQLCLAFVIFQGARFGPLTAASNAIIMQFFALIALGLDGIAYAVEALTGEAKGKKDANEINRVVLRGLFWSSVVAVGYSLSFALFGQQIIAILTDLPELRAFSAQYLIIIWLLPLVSHWCFLLDGVFVGLTRAKAMQNSMLLSALCFFFPSWWLLQPFENYALWVALLLLMLGRGLSLGGYFAYLYRGGRLIG</sequence>
<dbReference type="EMBL" id="CP047656">
    <property type="protein sequence ID" value="QHJ12458.1"/>
    <property type="molecule type" value="Genomic_DNA"/>
</dbReference>
<dbReference type="Pfam" id="PF01554">
    <property type="entry name" value="MatE"/>
    <property type="match status" value="2"/>
</dbReference>
<dbReference type="InterPro" id="IPR044644">
    <property type="entry name" value="DinF-like"/>
</dbReference>
<feature type="transmembrane region" description="Helical" evidence="6">
    <location>
        <begin position="297"/>
        <end position="319"/>
    </location>
</feature>
<protein>
    <submittedName>
        <fullName evidence="7">DNA damage-inducible protein F</fullName>
    </submittedName>
</protein>
<reference evidence="7 8" key="1">
    <citation type="submission" date="2019-12" db="EMBL/GenBank/DDBJ databases">
        <title>Genome sequencing and assembly of endphytes of Porphyra tenera.</title>
        <authorList>
            <person name="Park J.M."/>
            <person name="Shin R."/>
            <person name="Jo S.H."/>
        </authorList>
    </citation>
    <scope>NUCLEOTIDE SEQUENCE [LARGE SCALE GENOMIC DNA]</scope>
    <source>
        <strain evidence="7 8">GPM4</strain>
    </source>
</reference>
<feature type="transmembrane region" description="Helical" evidence="6">
    <location>
        <begin position="340"/>
        <end position="366"/>
    </location>
</feature>
<proteinExistence type="inferred from homology"/>
<evidence type="ECO:0000256" key="2">
    <source>
        <dbReference type="ARBA" id="ARBA00010199"/>
    </source>
</evidence>
<feature type="transmembrane region" description="Helical" evidence="6">
    <location>
        <begin position="39"/>
        <end position="59"/>
    </location>
</feature>
<dbReference type="KEGG" id="pmes:FX988_02715"/>
<dbReference type="CDD" id="cd13136">
    <property type="entry name" value="MATE_DinF_like"/>
    <property type="match status" value="1"/>
</dbReference>
<evidence type="ECO:0000256" key="5">
    <source>
        <dbReference type="ARBA" id="ARBA00023136"/>
    </source>
</evidence>
<keyword evidence="3 6" id="KW-0812">Transmembrane</keyword>
<dbReference type="GO" id="GO:0015297">
    <property type="term" value="F:antiporter activity"/>
    <property type="evidence" value="ECO:0007669"/>
    <property type="project" value="InterPro"/>
</dbReference>
<evidence type="ECO:0000313" key="7">
    <source>
        <dbReference type="EMBL" id="QHJ12458.1"/>
    </source>
</evidence>
<dbReference type="InterPro" id="IPR002528">
    <property type="entry name" value="MATE_fam"/>
</dbReference>
<feature type="transmembrane region" description="Helical" evidence="6">
    <location>
        <begin position="189"/>
        <end position="211"/>
    </location>
</feature>
<keyword evidence="4 6" id="KW-1133">Transmembrane helix</keyword>
<gene>
    <name evidence="7" type="ORF">FX988_02715</name>
</gene>
<feature type="transmembrane region" description="Helical" evidence="6">
    <location>
        <begin position="411"/>
        <end position="427"/>
    </location>
</feature>
<dbReference type="PANTHER" id="PTHR42893">
    <property type="entry name" value="PROTEIN DETOXIFICATION 44, CHLOROPLASTIC-RELATED"/>
    <property type="match status" value="1"/>
</dbReference>
<evidence type="ECO:0000256" key="3">
    <source>
        <dbReference type="ARBA" id="ARBA00022692"/>
    </source>
</evidence>
<evidence type="ECO:0000256" key="1">
    <source>
        <dbReference type="ARBA" id="ARBA00004141"/>
    </source>
</evidence>
<feature type="transmembrane region" description="Helical" evidence="6">
    <location>
        <begin position="71"/>
        <end position="95"/>
    </location>
</feature>
<feature type="transmembrane region" description="Helical" evidence="6">
    <location>
        <begin position="378"/>
        <end position="399"/>
    </location>
</feature>
<dbReference type="GO" id="GO:0005886">
    <property type="term" value="C:plasma membrane"/>
    <property type="evidence" value="ECO:0007669"/>
    <property type="project" value="TreeGrafter"/>
</dbReference>
<feature type="transmembrane region" description="Helical" evidence="6">
    <location>
        <begin position="116"/>
        <end position="140"/>
    </location>
</feature>
<feature type="transmembrane region" description="Helical" evidence="6">
    <location>
        <begin position="217"/>
        <end position="238"/>
    </location>
</feature>
<feature type="transmembrane region" description="Helical" evidence="6">
    <location>
        <begin position="160"/>
        <end position="182"/>
    </location>
</feature>
<organism evidence="7 8">
    <name type="scientific">Paraglaciecola mesophila</name>
    <dbReference type="NCBI Taxonomy" id="197222"/>
    <lineage>
        <taxon>Bacteria</taxon>
        <taxon>Pseudomonadati</taxon>
        <taxon>Pseudomonadota</taxon>
        <taxon>Gammaproteobacteria</taxon>
        <taxon>Alteromonadales</taxon>
        <taxon>Alteromonadaceae</taxon>
        <taxon>Paraglaciecola</taxon>
    </lineage>
</organism>
<feature type="transmembrane region" description="Helical" evidence="6">
    <location>
        <begin position="267"/>
        <end position="285"/>
    </location>
</feature>
<comment type="subcellular location">
    <subcellularLocation>
        <location evidence="1">Membrane</location>
        <topology evidence="1">Multi-pass membrane protein</topology>
    </subcellularLocation>
</comment>
<name>A0A857JMB7_9ALTE</name>
<keyword evidence="5 6" id="KW-0472">Membrane</keyword>
<comment type="similarity">
    <text evidence="2">Belongs to the multi antimicrobial extrusion (MATE) (TC 2.A.66.1) family.</text>
</comment>
<dbReference type="PANTHER" id="PTHR42893:SF46">
    <property type="entry name" value="PROTEIN DETOXIFICATION 44, CHLOROPLASTIC"/>
    <property type="match status" value="1"/>
</dbReference>
<evidence type="ECO:0000256" key="6">
    <source>
        <dbReference type="SAM" id="Phobius"/>
    </source>
</evidence>
<dbReference type="AlphaFoldDB" id="A0A857JMB7"/>
<keyword evidence="8" id="KW-1185">Reference proteome</keyword>
<evidence type="ECO:0000313" key="8">
    <source>
        <dbReference type="Proteomes" id="UP000464524"/>
    </source>
</evidence>
<evidence type="ECO:0000256" key="4">
    <source>
        <dbReference type="ARBA" id="ARBA00022989"/>
    </source>
</evidence>
<dbReference type="NCBIfam" id="TIGR00797">
    <property type="entry name" value="matE"/>
    <property type="match status" value="1"/>
</dbReference>
<dbReference type="Proteomes" id="UP000464524">
    <property type="component" value="Chromosome"/>
</dbReference>
<dbReference type="GO" id="GO:0042910">
    <property type="term" value="F:xenobiotic transmembrane transporter activity"/>
    <property type="evidence" value="ECO:0007669"/>
    <property type="project" value="InterPro"/>
</dbReference>
<feature type="transmembrane region" description="Helical" evidence="6">
    <location>
        <begin position="433"/>
        <end position="458"/>
    </location>
</feature>
<accession>A0A857JMB7</accession>